<accession>A0A833WDI7</accession>
<evidence type="ECO:0008006" key="3">
    <source>
        <dbReference type="Google" id="ProtNLM"/>
    </source>
</evidence>
<comment type="caution">
    <text evidence="1">The sequence shown here is derived from an EMBL/GenBank/DDBJ whole genome shotgun (WGS) entry which is preliminary data.</text>
</comment>
<evidence type="ECO:0000313" key="2">
    <source>
        <dbReference type="Proteomes" id="UP000602510"/>
    </source>
</evidence>
<dbReference type="Proteomes" id="UP000602510">
    <property type="component" value="Unassembled WGS sequence"/>
</dbReference>
<protein>
    <recommendedName>
        <fullName evidence="3">RxLR effector protein</fullName>
    </recommendedName>
</protein>
<sequence length="168" mass="18684">MGDTTMKGTTVDEERAGNLSPTTIKNILEADDTVAALQSHGNQNALFAQLVKDETTAIAIVAKLSEKDKIIKNMPILAAFNDARTAQKYNQQLTDWLDTKTLDDIKVELRAFNTKPMRTQFTEWYQNGKTPAEFSAAIAKIGNAKRQKEFDALENLYRGFVQGKANKA</sequence>
<evidence type="ECO:0000313" key="1">
    <source>
        <dbReference type="EMBL" id="KAF4029600.1"/>
    </source>
</evidence>
<proteinExistence type="predicted"/>
<dbReference type="EMBL" id="WSZM01000795">
    <property type="protein sequence ID" value="KAF4029600.1"/>
    <property type="molecule type" value="Genomic_DNA"/>
</dbReference>
<organism evidence="1 2">
    <name type="scientific">Phytophthora infestans</name>
    <name type="common">Potato late blight agent</name>
    <name type="synonym">Botrytis infestans</name>
    <dbReference type="NCBI Taxonomy" id="4787"/>
    <lineage>
        <taxon>Eukaryota</taxon>
        <taxon>Sar</taxon>
        <taxon>Stramenopiles</taxon>
        <taxon>Oomycota</taxon>
        <taxon>Peronosporomycetes</taxon>
        <taxon>Peronosporales</taxon>
        <taxon>Peronosporaceae</taxon>
        <taxon>Phytophthora</taxon>
    </lineage>
</organism>
<gene>
    <name evidence="1" type="ORF">GN244_ATG18694</name>
</gene>
<name>A0A833WDI7_PHYIN</name>
<keyword evidence="2" id="KW-1185">Reference proteome</keyword>
<reference evidence="1" key="1">
    <citation type="submission" date="2020-04" db="EMBL/GenBank/DDBJ databases">
        <title>Hybrid Assembly of Korean Phytophthora infestans isolates.</title>
        <authorList>
            <person name="Prokchorchik M."/>
            <person name="Lee Y."/>
            <person name="Seo J."/>
            <person name="Cho J.-H."/>
            <person name="Park Y.-E."/>
            <person name="Jang D.-C."/>
            <person name="Im J.-S."/>
            <person name="Choi J.-G."/>
            <person name="Park H.-J."/>
            <person name="Lee G.-B."/>
            <person name="Lee Y.-G."/>
            <person name="Hong S.-Y."/>
            <person name="Cho K."/>
            <person name="Sohn K.H."/>
        </authorList>
    </citation>
    <scope>NUCLEOTIDE SEQUENCE</scope>
    <source>
        <strain evidence="1">KR_1_A1</strain>
    </source>
</reference>
<dbReference type="AlphaFoldDB" id="A0A833WDI7"/>